<organism evidence="2 3">
    <name type="scientific">Mycobacterium tuberculosis</name>
    <dbReference type="NCBI Taxonomy" id="1773"/>
    <lineage>
        <taxon>Bacteria</taxon>
        <taxon>Bacillati</taxon>
        <taxon>Actinomycetota</taxon>
        <taxon>Actinomycetes</taxon>
        <taxon>Mycobacteriales</taxon>
        <taxon>Mycobacteriaceae</taxon>
        <taxon>Mycobacterium</taxon>
        <taxon>Mycobacterium tuberculosis complex</taxon>
    </lineage>
</organism>
<dbReference type="Proteomes" id="UP000039021">
    <property type="component" value="Unassembled WGS sequence"/>
</dbReference>
<evidence type="ECO:0000256" key="1">
    <source>
        <dbReference type="SAM" id="MobiDB-lite"/>
    </source>
</evidence>
<dbReference type="EMBL" id="CSBK01000826">
    <property type="protein sequence ID" value="COX96912.1"/>
    <property type="molecule type" value="Genomic_DNA"/>
</dbReference>
<sequence>MLAGNLIFPFTMNGLWYAIPLSPVTNISAGSAGGHRVSAPPTGYPRTSTPTALTSANAVCSQL</sequence>
<comment type="caution">
    <text evidence="2">The sequence shown here is derived from an EMBL/GenBank/DDBJ whole genome shotgun (WGS) entry which is preliminary data.</text>
</comment>
<proteinExistence type="predicted"/>
<evidence type="ECO:0000313" key="3">
    <source>
        <dbReference type="Proteomes" id="UP000039021"/>
    </source>
</evidence>
<protein>
    <submittedName>
        <fullName evidence="2">Uncharacterized protein</fullName>
    </submittedName>
</protein>
<gene>
    <name evidence="2" type="ORF">ERS007739_01947</name>
</gene>
<dbReference type="AlphaFoldDB" id="A0A916LCB9"/>
<evidence type="ECO:0000313" key="2">
    <source>
        <dbReference type="EMBL" id="COX96912.1"/>
    </source>
</evidence>
<reference evidence="3" key="1">
    <citation type="submission" date="2015-03" db="EMBL/GenBank/DDBJ databases">
        <authorList>
            <consortium name="Pathogen Informatics"/>
        </authorList>
    </citation>
    <scope>NUCLEOTIDE SEQUENCE [LARGE SCALE GENOMIC DNA]</scope>
    <source>
        <strain evidence="3">N09902308</strain>
    </source>
</reference>
<feature type="region of interest" description="Disordered" evidence="1">
    <location>
        <begin position="31"/>
        <end position="50"/>
    </location>
</feature>
<name>A0A916LCB9_MYCTX</name>
<accession>A0A916LCB9</accession>